<evidence type="ECO:0000313" key="2">
    <source>
        <dbReference type="Proteomes" id="UP000265520"/>
    </source>
</evidence>
<reference evidence="1 2" key="1">
    <citation type="journal article" date="2018" name="Front. Plant Sci.">
        <title>Red Clover (Trifolium pratense) and Zigzag Clover (T. medium) - A Picture of Genomic Similarities and Differences.</title>
        <authorList>
            <person name="Dluhosova J."/>
            <person name="Istvanek J."/>
            <person name="Nedelnik J."/>
            <person name="Repkova J."/>
        </authorList>
    </citation>
    <scope>NUCLEOTIDE SEQUENCE [LARGE SCALE GENOMIC DNA]</scope>
    <source>
        <strain evidence="2">cv. 10/8</strain>
        <tissue evidence="1">Leaf</tissue>
    </source>
</reference>
<dbReference type="AlphaFoldDB" id="A0A392TFG3"/>
<protein>
    <submittedName>
        <fullName evidence="1">Uncharacterized protein</fullName>
    </submittedName>
</protein>
<keyword evidence="2" id="KW-1185">Reference proteome</keyword>
<feature type="non-terminal residue" evidence="1">
    <location>
        <position position="57"/>
    </location>
</feature>
<comment type="caution">
    <text evidence="1">The sequence shown here is derived from an EMBL/GenBank/DDBJ whole genome shotgun (WGS) entry which is preliminary data.</text>
</comment>
<sequence length="57" mass="6503">MVPKVGWRASKELLGLCDVWMSIECCWGVMFSMMKLTIGGETRSRGWELVEPLFHGL</sequence>
<accession>A0A392TFG3</accession>
<dbReference type="EMBL" id="LXQA010553228">
    <property type="protein sequence ID" value="MCI58876.1"/>
    <property type="molecule type" value="Genomic_DNA"/>
</dbReference>
<name>A0A392TFG3_9FABA</name>
<proteinExistence type="predicted"/>
<organism evidence="1 2">
    <name type="scientific">Trifolium medium</name>
    <dbReference type="NCBI Taxonomy" id="97028"/>
    <lineage>
        <taxon>Eukaryota</taxon>
        <taxon>Viridiplantae</taxon>
        <taxon>Streptophyta</taxon>
        <taxon>Embryophyta</taxon>
        <taxon>Tracheophyta</taxon>
        <taxon>Spermatophyta</taxon>
        <taxon>Magnoliopsida</taxon>
        <taxon>eudicotyledons</taxon>
        <taxon>Gunneridae</taxon>
        <taxon>Pentapetalae</taxon>
        <taxon>rosids</taxon>
        <taxon>fabids</taxon>
        <taxon>Fabales</taxon>
        <taxon>Fabaceae</taxon>
        <taxon>Papilionoideae</taxon>
        <taxon>50 kb inversion clade</taxon>
        <taxon>NPAAA clade</taxon>
        <taxon>Hologalegina</taxon>
        <taxon>IRL clade</taxon>
        <taxon>Trifolieae</taxon>
        <taxon>Trifolium</taxon>
    </lineage>
</organism>
<evidence type="ECO:0000313" key="1">
    <source>
        <dbReference type="EMBL" id="MCI58876.1"/>
    </source>
</evidence>
<dbReference type="Proteomes" id="UP000265520">
    <property type="component" value="Unassembled WGS sequence"/>
</dbReference>